<keyword evidence="5" id="KW-1185">Reference proteome</keyword>
<dbReference type="CDD" id="cd00338">
    <property type="entry name" value="Ser_Recombinase"/>
    <property type="match status" value="1"/>
</dbReference>
<dbReference type="RefSeq" id="WP_059350281.1">
    <property type="nucleotide sequence ID" value="NZ_LDYG01000012.1"/>
</dbReference>
<dbReference type="STRING" id="1150625.Q75_02775"/>
<dbReference type="SMART" id="SM00857">
    <property type="entry name" value="Resolvase"/>
    <property type="match status" value="1"/>
</dbReference>
<dbReference type="Proteomes" id="UP000074108">
    <property type="component" value="Unassembled WGS sequence"/>
</dbReference>
<evidence type="ECO:0000313" key="4">
    <source>
        <dbReference type="EMBL" id="KUP08440.1"/>
    </source>
</evidence>
<sequence>MKRDIPQSIEFIYGYIRRSRQDVLREKKTDQDTLAAQRELIGGLLKEIQEEEGIPYSMKEEIKSGGDEIASRPIFSSLLEELRSVGSRKAAIAVKDISRLGRGDPDQMGMVLKILQRKCIYIITPYQVYDPLDPHHVQILKFYMFMGNIELDMIKQRMKEAKYSYVRQGRFMGGSKAVPYGYDFDSYTQKLIPDDEQAPIVKKIYYHYVIDKIGYNGISTILRKENIPTKTGKKYWSPKVIRTILSNPIYKGEYRYRMTQRVDGEIHKVPEEDQIIVPDCFEPIVSKEIWEQAQDQLEENRNKPSVKLEFEPNVLAGLIICSSCGKKMVRQYSTQHYTKKDGSKSVYKKEFMMCLPCATYIKYWDIERSIVELIQKEVIEVNSGILKERLKELIDFDKINISRINPEDQIEKLKVELTRLHKQLDGLTLMKAEGELKKEDYNRLKEKVEGNMEEKRTYLEELQAELERDRIEEINIEDIQTGIKNVLEVYENGELNKTEKNELLRGIFDYIVLTKTGKGKFDLSVMFNPKIFFNSSLS</sequence>
<protein>
    <recommendedName>
        <fullName evidence="6">Recombinase family protein</fullName>
    </recommendedName>
</protein>
<dbReference type="InterPro" id="IPR050639">
    <property type="entry name" value="SSR_resolvase"/>
</dbReference>
<dbReference type="PANTHER" id="PTHR30461">
    <property type="entry name" value="DNA-INVERTASE FROM LAMBDOID PROPHAGE"/>
    <property type="match status" value="1"/>
</dbReference>
<dbReference type="Pfam" id="PF00239">
    <property type="entry name" value="Resolvase"/>
    <property type="match status" value="1"/>
</dbReference>
<dbReference type="InterPro" id="IPR006119">
    <property type="entry name" value="Resolv_N"/>
</dbReference>
<dbReference type="SUPFAM" id="SSF53041">
    <property type="entry name" value="Resolvase-like"/>
    <property type="match status" value="1"/>
</dbReference>
<feature type="domain" description="Recombinase" evidence="3">
    <location>
        <begin position="179"/>
        <end position="303"/>
    </location>
</feature>
<dbReference type="EMBL" id="LDYG01000012">
    <property type="protein sequence ID" value="KUP08440.1"/>
    <property type="molecule type" value="Genomic_DNA"/>
</dbReference>
<dbReference type="GO" id="GO:0000150">
    <property type="term" value="F:DNA strand exchange activity"/>
    <property type="evidence" value="ECO:0007669"/>
    <property type="project" value="InterPro"/>
</dbReference>
<evidence type="ECO:0008006" key="6">
    <source>
        <dbReference type="Google" id="ProtNLM"/>
    </source>
</evidence>
<dbReference type="PANTHER" id="PTHR30461:SF23">
    <property type="entry name" value="DNA RECOMBINASE-RELATED"/>
    <property type="match status" value="1"/>
</dbReference>
<dbReference type="InterPro" id="IPR036162">
    <property type="entry name" value="Resolvase-like_N_sf"/>
</dbReference>
<evidence type="ECO:0000259" key="3">
    <source>
        <dbReference type="PROSITE" id="PS51737"/>
    </source>
</evidence>
<dbReference type="InterPro" id="IPR038109">
    <property type="entry name" value="DNA_bind_recomb_sf"/>
</dbReference>
<feature type="coiled-coil region" evidence="1">
    <location>
        <begin position="410"/>
        <end position="479"/>
    </location>
</feature>
<dbReference type="Gene3D" id="3.40.50.1390">
    <property type="entry name" value="Resolvase, N-terminal catalytic domain"/>
    <property type="match status" value="1"/>
</dbReference>
<feature type="domain" description="Resolvase/invertase-type recombinase catalytic" evidence="2">
    <location>
        <begin position="11"/>
        <end position="169"/>
    </location>
</feature>
<dbReference type="GO" id="GO:0003677">
    <property type="term" value="F:DNA binding"/>
    <property type="evidence" value="ECO:0007669"/>
    <property type="project" value="InterPro"/>
</dbReference>
<evidence type="ECO:0000259" key="2">
    <source>
        <dbReference type="PROSITE" id="PS51736"/>
    </source>
</evidence>
<dbReference type="Pfam" id="PF07508">
    <property type="entry name" value="Recombinase"/>
    <property type="match status" value="1"/>
</dbReference>
<organism evidence="4 5">
    <name type="scientific">Bacillus coahuilensis p1.1.43</name>
    <dbReference type="NCBI Taxonomy" id="1150625"/>
    <lineage>
        <taxon>Bacteria</taxon>
        <taxon>Bacillati</taxon>
        <taxon>Bacillota</taxon>
        <taxon>Bacilli</taxon>
        <taxon>Bacillales</taxon>
        <taxon>Bacillaceae</taxon>
        <taxon>Bacillus</taxon>
    </lineage>
</organism>
<dbReference type="Gene3D" id="3.90.1750.20">
    <property type="entry name" value="Putative Large Serine Recombinase, Chain B, Domain 2"/>
    <property type="match status" value="1"/>
</dbReference>
<dbReference type="InterPro" id="IPR011109">
    <property type="entry name" value="DNA_bind_recombinase_dom"/>
</dbReference>
<dbReference type="OrthoDB" id="65783at2"/>
<dbReference type="AlphaFoldDB" id="A0A147KBD1"/>
<reference evidence="4 5" key="1">
    <citation type="journal article" date="2016" name="Front. Microbiol.">
        <title>Microevolution Analysis of Bacillus coahuilensis Unveils Differences in Phosphorus Acquisition Strategies and Their Regulation.</title>
        <authorList>
            <person name="Gomez-Lunar Z."/>
            <person name="Hernandez-Gonzalez I."/>
            <person name="Rodriguez-Torres M.D."/>
            <person name="Souza V."/>
            <person name="Olmedo-Alvarez G."/>
        </authorList>
    </citation>
    <scope>NUCLEOTIDE SEQUENCE [LARGE SCALE GENOMIC DNA]</scope>
    <source>
        <strain evidence="5">p1.1.43</strain>
    </source>
</reference>
<comment type="caution">
    <text evidence="4">The sequence shown here is derived from an EMBL/GenBank/DDBJ whole genome shotgun (WGS) entry which is preliminary data.</text>
</comment>
<gene>
    <name evidence="4" type="ORF">Q75_02775</name>
</gene>
<evidence type="ECO:0000256" key="1">
    <source>
        <dbReference type="SAM" id="Coils"/>
    </source>
</evidence>
<name>A0A147KBD1_9BACI</name>
<evidence type="ECO:0000313" key="5">
    <source>
        <dbReference type="Proteomes" id="UP000074108"/>
    </source>
</evidence>
<keyword evidence="1" id="KW-0175">Coiled coil</keyword>
<dbReference type="PATRIC" id="fig|1150625.3.peg.574"/>
<dbReference type="PROSITE" id="PS51736">
    <property type="entry name" value="RECOMBINASES_3"/>
    <property type="match status" value="1"/>
</dbReference>
<accession>A0A147KBD1</accession>
<proteinExistence type="predicted"/>
<dbReference type="PROSITE" id="PS51737">
    <property type="entry name" value="RECOMBINASE_DNA_BIND"/>
    <property type="match status" value="1"/>
</dbReference>